<sequence>MNGLTVFLAMIDRITVGLGAVIRWLTLLMVVLTFAIVVLRYGFNIGWIAMQESVLYLHGLVFMLGAAYTLKADGHVRVDIFYQGYTAKQKALVNLMGTLILLLPVVIFVFIVSFDYVLTSWRIAEKSSEAGGLPFVYLSKTYLWLFAIALGLQGLAEIIRNINTLVSKESESEQSDGNSDTQSQSHQGDKL</sequence>
<keyword evidence="5 9" id="KW-0812">Transmembrane</keyword>
<evidence type="ECO:0000256" key="3">
    <source>
        <dbReference type="ARBA" id="ARBA00022475"/>
    </source>
</evidence>
<evidence type="ECO:0000313" key="12">
    <source>
        <dbReference type="EMBL" id="REL30618.1"/>
    </source>
</evidence>
<keyword evidence="4 9" id="KW-0997">Cell inner membrane</keyword>
<organism evidence="12 13">
    <name type="scientific">Thalassotalea euphylliae</name>
    <dbReference type="NCBI Taxonomy" id="1655234"/>
    <lineage>
        <taxon>Bacteria</taxon>
        <taxon>Pseudomonadati</taxon>
        <taxon>Pseudomonadota</taxon>
        <taxon>Gammaproteobacteria</taxon>
        <taxon>Alteromonadales</taxon>
        <taxon>Colwelliaceae</taxon>
        <taxon>Thalassotalea</taxon>
    </lineage>
</organism>
<evidence type="ECO:0000256" key="2">
    <source>
        <dbReference type="ARBA" id="ARBA00022448"/>
    </source>
</evidence>
<evidence type="ECO:0000256" key="5">
    <source>
        <dbReference type="ARBA" id="ARBA00022692"/>
    </source>
</evidence>
<dbReference type="AlphaFoldDB" id="A0A3E0U104"/>
<comment type="subcellular location">
    <subcellularLocation>
        <location evidence="1 9">Cell inner membrane</location>
        <topology evidence="1 9">Multi-pass membrane protein</topology>
    </subcellularLocation>
</comment>
<evidence type="ECO:0000256" key="6">
    <source>
        <dbReference type="ARBA" id="ARBA00022989"/>
    </source>
</evidence>
<evidence type="ECO:0000256" key="4">
    <source>
        <dbReference type="ARBA" id="ARBA00022519"/>
    </source>
</evidence>
<feature type="compositionally biased region" description="Polar residues" evidence="10">
    <location>
        <begin position="175"/>
        <end position="191"/>
    </location>
</feature>
<feature type="transmembrane region" description="Helical" evidence="9">
    <location>
        <begin position="53"/>
        <end position="70"/>
    </location>
</feature>
<accession>A0A3E0U104</accession>
<keyword evidence="6 9" id="KW-1133">Transmembrane helix</keyword>
<feature type="transmembrane region" description="Helical" evidence="9">
    <location>
        <begin position="21"/>
        <end position="41"/>
    </location>
</feature>
<dbReference type="PANTHER" id="PTHR35011:SF4">
    <property type="entry name" value="SLL1102 PROTEIN"/>
    <property type="match status" value="1"/>
</dbReference>
<dbReference type="InterPro" id="IPR007387">
    <property type="entry name" value="TRAP_DctQ"/>
</dbReference>
<dbReference type="Proteomes" id="UP000256899">
    <property type="component" value="Unassembled WGS sequence"/>
</dbReference>
<protein>
    <recommendedName>
        <fullName evidence="9">TRAP transporter small permease protein</fullName>
    </recommendedName>
</protein>
<feature type="transmembrane region" description="Helical" evidence="9">
    <location>
        <begin position="141"/>
        <end position="159"/>
    </location>
</feature>
<keyword evidence="3" id="KW-1003">Cell membrane</keyword>
<keyword evidence="7 9" id="KW-0472">Membrane</keyword>
<proteinExistence type="inferred from homology"/>
<comment type="subunit">
    <text evidence="9">The complex comprises the extracytoplasmic solute receptor protein and the two transmembrane proteins.</text>
</comment>
<gene>
    <name evidence="12" type="ORF">DXX94_07795</name>
</gene>
<reference evidence="13" key="1">
    <citation type="submission" date="2018-08" db="EMBL/GenBank/DDBJ databases">
        <title>Thalassotalea euphylliae genome.</title>
        <authorList>
            <person name="Summers S."/>
            <person name="Rice S.A."/>
            <person name="Freckelton M.L."/>
            <person name="Nedved B.T."/>
            <person name="Hadfield M.G."/>
        </authorList>
    </citation>
    <scope>NUCLEOTIDE SEQUENCE [LARGE SCALE GENOMIC DNA]</scope>
    <source>
        <strain evidence="13">H3</strain>
    </source>
</reference>
<dbReference type="GO" id="GO:0005886">
    <property type="term" value="C:plasma membrane"/>
    <property type="evidence" value="ECO:0007669"/>
    <property type="project" value="UniProtKB-SubCell"/>
</dbReference>
<keyword evidence="2 9" id="KW-0813">Transport</keyword>
<dbReference type="GO" id="GO:0022857">
    <property type="term" value="F:transmembrane transporter activity"/>
    <property type="evidence" value="ECO:0007669"/>
    <property type="project" value="UniProtKB-UniRule"/>
</dbReference>
<comment type="caution">
    <text evidence="12">The sequence shown here is derived from an EMBL/GenBank/DDBJ whole genome shotgun (WGS) entry which is preliminary data.</text>
</comment>
<name>A0A3E0U104_9GAMM</name>
<comment type="function">
    <text evidence="9">Part of the tripartite ATP-independent periplasmic (TRAP) transport system.</text>
</comment>
<feature type="domain" description="Tripartite ATP-independent periplasmic transporters DctQ component" evidence="11">
    <location>
        <begin position="29"/>
        <end position="162"/>
    </location>
</feature>
<evidence type="ECO:0000313" key="13">
    <source>
        <dbReference type="Proteomes" id="UP000256899"/>
    </source>
</evidence>
<dbReference type="EMBL" id="QUOT01000001">
    <property type="protein sequence ID" value="REL30618.1"/>
    <property type="molecule type" value="Genomic_DNA"/>
</dbReference>
<evidence type="ECO:0000256" key="9">
    <source>
        <dbReference type="RuleBase" id="RU369079"/>
    </source>
</evidence>
<evidence type="ECO:0000256" key="7">
    <source>
        <dbReference type="ARBA" id="ARBA00023136"/>
    </source>
</evidence>
<dbReference type="Pfam" id="PF04290">
    <property type="entry name" value="DctQ"/>
    <property type="match status" value="1"/>
</dbReference>
<dbReference type="InterPro" id="IPR055348">
    <property type="entry name" value="DctQ"/>
</dbReference>
<keyword evidence="13" id="KW-1185">Reference proteome</keyword>
<comment type="similarity">
    <text evidence="8 9">Belongs to the TRAP transporter small permease family.</text>
</comment>
<feature type="transmembrane region" description="Helical" evidence="9">
    <location>
        <begin position="91"/>
        <end position="112"/>
    </location>
</feature>
<evidence type="ECO:0000259" key="11">
    <source>
        <dbReference type="Pfam" id="PF04290"/>
    </source>
</evidence>
<dbReference type="PANTHER" id="PTHR35011">
    <property type="entry name" value="2,3-DIKETO-L-GULONATE TRAP TRANSPORTER SMALL PERMEASE PROTEIN YIAM"/>
    <property type="match status" value="1"/>
</dbReference>
<evidence type="ECO:0000256" key="1">
    <source>
        <dbReference type="ARBA" id="ARBA00004429"/>
    </source>
</evidence>
<evidence type="ECO:0000256" key="8">
    <source>
        <dbReference type="ARBA" id="ARBA00038436"/>
    </source>
</evidence>
<dbReference type="RefSeq" id="WP_116014983.1">
    <property type="nucleotide sequence ID" value="NZ_QUOT01000001.1"/>
</dbReference>
<evidence type="ECO:0000256" key="10">
    <source>
        <dbReference type="SAM" id="MobiDB-lite"/>
    </source>
</evidence>
<feature type="region of interest" description="Disordered" evidence="10">
    <location>
        <begin position="169"/>
        <end position="191"/>
    </location>
</feature>